<evidence type="ECO:0000313" key="6">
    <source>
        <dbReference type="EMBL" id="GFG34039.1"/>
    </source>
</evidence>
<dbReference type="InParanoid" id="A0A6L2PN71"/>
<dbReference type="InterPro" id="IPR045853">
    <property type="entry name" value="Pep_chain_release_fac_I_sf"/>
</dbReference>
<comment type="similarity">
    <text evidence="1">Belongs to the prokaryotic/mitochondrial release factor family.</text>
</comment>
<protein>
    <recommendedName>
        <fullName evidence="5">Prokaryotic-type class I peptide chain release factors domain-containing protein</fullName>
    </recommendedName>
</protein>
<dbReference type="GO" id="GO:0003747">
    <property type="term" value="F:translation release factor activity"/>
    <property type="evidence" value="ECO:0007669"/>
    <property type="project" value="InterPro"/>
</dbReference>
<dbReference type="FunFam" id="3.30.160.20:FF:000004">
    <property type="entry name" value="Peptide chain release factor 1"/>
    <property type="match status" value="1"/>
</dbReference>
<evidence type="ECO:0000313" key="7">
    <source>
        <dbReference type="Proteomes" id="UP000502823"/>
    </source>
</evidence>
<reference evidence="7" key="1">
    <citation type="submission" date="2020-01" db="EMBL/GenBank/DDBJ databases">
        <title>Draft genome sequence of the Termite Coptotermes fromosanus.</title>
        <authorList>
            <person name="Itakura S."/>
            <person name="Yosikawa Y."/>
            <person name="Umezawa K."/>
        </authorList>
    </citation>
    <scope>NUCLEOTIDE SEQUENCE [LARGE SCALE GENOMIC DNA]</scope>
</reference>
<keyword evidence="3" id="KW-0648">Protein biosynthesis</keyword>
<name>A0A6L2PN71_COPFO</name>
<dbReference type="Proteomes" id="UP000502823">
    <property type="component" value="Unassembled WGS sequence"/>
</dbReference>
<dbReference type="Gene3D" id="6.10.140.1950">
    <property type="match status" value="1"/>
</dbReference>
<comment type="caution">
    <text evidence="6">The sequence shown here is derived from an EMBL/GenBank/DDBJ whole genome shotgun (WGS) entry which is preliminary data.</text>
</comment>
<gene>
    <name evidence="6" type="ORF">Cfor_04893</name>
</gene>
<accession>A0A6L2PN71</accession>
<dbReference type="SUPFAM" id="SSF75620">
    <property type="entry name" value="Release factor"/>
    <property type="match status" value="1"/>
</dbReference>
<dbReference type="OrthoDB" id="2019491at2759"/>
<dbReference type="GO" id="GO:0005737">
    <property type="term" value="C:cytoplasm"/>
    <property type="evidence" value="ECO:0007669"/>
    <property type="project" value="UniProtKB-ARBA"/>
</dbReference>
<dbReference type="InterPro" id="IPR005139">
    <property type="entry name" value="PCRF"/>
</dbReference>
<dbReference type="Gene3D" id="3.30.160.20">
    <property type="match status" value="1"/>
</dbReference>
<dbReference type="FunCoup" id="A0A6L2PN71">
    <property type="interactions" value="1610"/>
</dbReference>
<keyword evidence="4" id="KW-0175">Coiled coil</keyword>
<sequence length="410" mass="46989">MNIWKLCMTSSTALRLFKKVPPQALLVRVRYKLILNRNVARGLCTQQDFCVSFDNPAVQKYIENLRMEFKTLTAEGDCYEERKKRRLLEIQPVINIIEERNALTENLASLKELTSDESKDQEFLSAVNQERQIYLQRIKQLENMLISSLVPSADEDSCSDIVLEVTAGVGGKEAMLFAKELFDMYCTYITHKHWDMQVVHQELSDLGGLRHASVLVSGEDVYQYLKYEAGVHRVQRVPATEKSGRIHTSTVTVAVLPQPEEVDVVLHDRDLHIETKRASGAGGQHVNKTESAVRITHLPTGISVECQVDRSQIKNREIAMRTLKARIYQQELEAQISRTQTARKQQVGSSMRSEKIRTYNFMQDRVTDHRLSSSFHDMHGFLLGGEKLDSLICQLQLMRNRDRLLEILSK</sequence>
<evidence type="ECO:0000256" key="2">
    <source>
        <dbReference type="ARBA" id="ARBA00022481"/>
    </source>
</evidence>
<keyword evidence="7" id="KW-1185">Reference proteome</keyword>
<dbReference type="InterPro" id="IPR050057">
    <property type="entry name" value="Prokaryotic/Mito_RF"/>
</dbReference>
<dbReference type="PANTHER" id="PTHR43804">
    <property type="entry name" value="LD18447P"/>
    <property type="match status" value="1"/>
</dbReference>
<feature type="domain" description="Prokaryotic-type class I peptide chain release factors" evidence="5">
    <location>
        <begin position="277"/>
        <end position="293"/>
    </location>
</feature>
<dbReference type="Pfam" id="PF00472">
    <property type="entry name" value="RF-1"/>
    <property type="match status" value="1"/>
</dbReference>
<dbReference type="FunFam" id="3.30.70.1660:FF:000002">
    <property type="entry name" value="Peptide chain release factor 1"/>
    <property type="match status" value="1"/>
</dbReference>
<dbReference type="InterPro" id="IPR000352">
    <property type="entry name" value="Pep_chain_release_fac_I"/>
</dbReference>
<dbReference type="PANTHER" id="PTHR43804:SF7">
    <property type="entry name" value="LD18447P"/>
    <property type="match status" value="1"/>
</dbReference>
<proteinExistence type="inferred from homology"/>
<evidence type="ECO:0000259" key="5">
    <source>
        <dbReference type="PROSITE" id="PS00745"/>
    </source>
</evidence>
<dbReference type="AlphaFoldDB" id="A0A6L2PN71"/>
<evidence type="ECO:0000256" key="3">
    <source>
        <dbReference type="ARBA" id="ARBA00022917"/>
    </source>
</evidence>
<dbReference type="SMART" id="SM00937">
    <property type="entry name" value="PCRF"/>
    <property type="match status" value="1"/>
</dbReference>
<keyword evidence="2" id="KW-0488">Methylation</keyword>
<organism evidence="6 7">
    <name type="scientific">Coptotermes formosanus</name>
    <name type="common">Formosan subterranean termite</name>
    <dbReference type="NCBI Taxonomy" id="36987"/>
    <lineage>
        <taxon>Eukaryota</taxon>
        <taxon>Metazoa</taxon>
        <taxon>Ecdysozoa</taxon>
        <taxon>Arthropoda</taxon>
        <taxon>Hexapoda</taxon>
        <taxon>Insecta</taxon>
        <taxon>Pterygota</taxon>
        <taxon>Neoptera</taxon>
        <taxon>Polyneoptera</taxon>
        <taxon>Dictyoptera</taxon>
        <taxon>Blattodea</taxon>
        <taxon>Blattoidea</taxon>
        <taxon>Termitoidae</taxon>
        <taxon>Rhinotermitidae</taxon>
        <taxon>Coptotermes</taxon>
    </lineage>
</organism>
<dbReference type="EMBL" id="BLKM01000462">
    <property type="protein sequence ID" value="GFG34039.1"/>
    <property type="molecule type" value="Genomic_DNA"/>
</dbReference>
<dbReference type="Gene3D" id="3.30.70.1660">
    <property type="match status" value="1"/>
</dbReference>
<feature type="coiled-coil region" evidence="4">
    <location>
        <begin position="62"/>
        <end position="144"/>
    </location>
</feature>
<dbReference type="PROSITE" id="PS00745">
    <property type="entry name" value="RF_PROK_I"/>
    <property type="match status" value="1"/>
</dbReference>
<dbReference type="Pfam" id="PF03462">
    <property type="entry name" value="PCRF"/>
    <property type="match status" value="1"/>
</dbReference>
<evidence type="ECO:0000256" key="4">
    <source>
        <dbReference type="SAM" id="Coils"/>
    </source>
</evidence>
<evidence type="ECO:0000256" key="1">
    <source>
        <dbReference type="ARBA" id="ARBA00010835"/>
    </source>
</evidence>